<keyword evidence="4" id="KW-1185">Reference proteome</keyword>
<name>A0AAD4CT78_ASPNN</name>
<feature type="region of interest" description="Disordered" evidence="1">
    <location>
        <begin position="180"/>
        <end position="202"/>
    </location>
</feature>
<evidence type="ECO:0000256" key="1">
    <source>
        <dbReference type="SAM" id="MobiDB-lite"/>
    </source>
</evidence>
<proteinExistence type="predicted"/>
<dbReference type="AlphaFoldDB" id="A0AAD4CT78"/>
<evidence type="ECO:0000259" key="2">
    <source>
        <dbReference type="Pfam" id="PF12898"/>
    </source>
</evidence>
<reference evidence="3" key="2">
    <citation type="submission" date="2020-02" db="EMBL/GenBank/DDBJ databases">
        <authorList>
            <person name="Gilchrist C.L.M."/>
            <person name="Chooi Y.-H."/>
        </authorList>
    </citation>
    <scope>NUCLEOTIDE SEQUENCE</scope>
    <source>
        <strain evidence="3">MST-FP2251</strain>
    </source>
</reference>
<dbReference type="InterPro" id="IPR024630">
    <property type="entry name" value="Stc1"/>
</dbReference>
<feature type="compositionally biased region" description="Basic and acidic residues" evidence="1">
    <location>
        <begin position="180"/>
        <end position="191"/>
    </location>
</feature>
<evidence type="ECO:0000313" key="3">
    <source>
        <dbReference type="EMBL" id="KAF9892131.1"/>
    </source>
</evidence>
<feature type="domain" description="Stc1" evidence="2">
    <location>
        <begin position="31"/>
        <end position="114"/>
    </location>
</feature>
<evidence type="ECO:0000313" key="4">
    <source>
        <dbReference type="Proteomes" id="UP001194746"/>
    </source>
</evidence>
<reference evidence="3" key="1">
    <citation type="journal article" date="2019" name="Beilstein J. Org. Chem.">
        <title>Nanangenines: drimane sesquiterpenoids as the dominant metabolite cohort of a novel Australian fungus, Aspergillus nanangensis.</title>
        <authorList>
            <person name="Lacey H.J."/>
            <person name="Gilchrist C.L.M."/>
            <person name="Crombie A."/>
            <person name="Kalaitzis J.A."/>
            <person name="Vuong D."/>
            <person name="Rutledge P.J."/>
            <person name="Turner P."/>
            <person name="Pitt J.I."/>
            <person name="Lacey E."/>
            <person name="Chooi Y.H."/>
            <person name="Piggott A.M."/>
        </authorList>
    </citation>
    <scope>NUCLEOTIDE SEQUENCE</scope>
    <source>
        <strain evidence="3">MST-FP2251</strain>
    </source>
</reference>
<comment type="caution">
    <text evidence="3">The sequence shown here is derived from an EMBL/GenBank/DDBJ whole genome shotgun (WGS) entry which is preliminary data.</text>
</comment>
<protein>
    <recommendedName>
        <fullName evidence="2">Stc1 domain-containing protein</fullName>
    </recommendedName>
</protein>
<dbReference type="Proteomes" id="UP001194746">
    <property type="component" value="Unassembled WGS sequence"/>
</dbReference>
<feature type="region of interest" description="Disordered" evidence="1">
    <location>
        <begin position="226"/>
        <end position="245"/>
    </location>
</feature>
<sequence length="245" mass="27379">MPPKIRSAYGGGYSESIKQRLEKIVIPEKVKCVACKVIQTQSAFSKRQLDDLRHAIYTDNINPTTTGMVKCRNCVGNQILEMRCSVCDEVKGLDEFARNQRHNKDVARCLVCVQAHRDADPLGEEQKLLLDCEYSTLNSTTVTLSQLDARSSLASRSGDSEDGGISLLRDGWVERDTARWSSARGREDHNLSRPSPSVFSQKKNSNFAKVPAYVSQTKPLVQPPVISKKTVPCDDEDEEDIEDFL</sequence>
<accession>A0AAD4CT78</accession>
<organism evidence="3 4">
    <name type="scientific">Aspergillus nanangensis</name>
    <dbReference type="NCBI Taxonomy" id="2582783"/>
    <lineage>
        <taxon>Eukaryota</taxon>
        <taxon>Fungi</taxon>
        <taxon>Dikarya</taxon>
        <taxon>Ascomycota</taxon>
        <taxon>Pezizomycotina</taxon>
        <taxon>Eurotiomycetes</taxon>
        <taxon>Eurotiomycetidae</taxon>
        <taxon>Eurotiales</taxon>
        <taxon>Aspergillaceae</taxon>
        <taxon>Aspergillus</taxon>
        <taxon>Aspergillus subgen. Circumdati</taxon>
    </lineage>
</organism>
<gene>
    <name evidence="3" type="ORF">FE257_002537</name>
</gene>
<dbReference type="Pfam" id="PF12898">
    <property type="entry name" value="Stc1"/>
    <property type="match status" value="1"/>
</dbReference>
<feature type="compositionally biased region" description="Acidic residues" evidence="1">
    <location>
        <begin position="233"/>
        <end position="245"/>
    </location>
</feature>
<dbReference type="EMBL" id="VCAU01000014">
    <property type="protein sequence ID" value="KAF9892131.1"/>
    <property type="molecule type" value="Genomic_DNA"/>
</dbReference>
<feature type="compositionally biased region" description="Polar residues" evidence="1">
    <location>
        <begin position="192"/>
        <end position="202"/>
    </location>
</feature>